<dbReference type="CDD" id="cd02932">
    <property type="entry name" value="OYE_YqiM_FMN"/>
    <property type="match status" value="1"/>
</dbReference>
<keyword evidence="2" id="KW-0285">Flavoprotein</keyword>
<dbReference type="InterPro" id="IPR013785">
    <property type="entry name" value="Aldolase_TIM"/>
</dbReference>
<sequence>MTLSLATPYELGGLKLNNRIVMPPMCQYSAIGKDGMPTDWHYVHYVSRAVGGTGLIIIEMTNIEPDGRISDQCLGLWSDEHIPAFARMVEGMQQHGSKVSIQIAHAGRKSTCAEVPVSSSNQAFSDQYKQPRALTTDEVKRMVEQYRDAAVRAVKAGVNSIQLHGAHGYLIHQFHSPSINNRTDEYGDDPTRFGVEVIQAVRSAIPSGMNLQIRVSAVDYGVGGYDVNYGIEVCQKYAAAGVDLLDISTGGGVSVNALPPNIGPGYQLPVARAVKQAIGLPVIAVGLLDEPKLAHAALVNGDCDLVAVGRGMLRDPYWALHALQATGTKPAAPKAYERGYL</sequence>
<evidence type="ECO:0000313" key="7">
    <source>
        <dbReference type="EMBL" id="PWW00887.1"/>
    </source>
</evidence>
<organism evidence="7 8">
    <name type="scientific">Paenibacillus cellulosilyticus</name>
    <dbReference type="NCBI Taxonomy" id="375489"/>
    <lineage>
        <taxon>Bacteria</taxon>
        <taxon>Bacillati</taxon>
        <taxon>Bacillota</taxon>
        <taxon>Bacilli</taxon>
        <taxon>Bacillales</taxon>
        <taxon>Paenibacillaceae</taxon>
        <taxon>Paenibacillus</taxon>
    </lineage>
</organism>
<dbReference type="InterPro" id="IPR044152">
    <property type="entry name" value="YqjM-like"/>
</dbReference>
<evidence type="ECO:0000259" key="6">
    <source>
        <dbReference type="Pfam" id="PF00724"/>
    </source>
</evidence>
<evidence type="ECO:0000256" key="2">
    <source>
        <dbReference type="ARBA" id="ARBA00022630"/>
    </source>
</evidence>
<keyword evidence="4" id="KW-0521">NADP</keyword>
<keyword evidence="5" id="KW-0560">Oxidoreductase</keyword>
<evidence type="ECO:0000256" key="4">
    <source>
        <dbReference type="ARBA" id="ARBA00022857"/>
    </source>
</evidence>
<dbReference type="RefSeq" id="WP_110044779.1">
    <property type="nucleotide sequence ID" value="NZ_CP054613.1"/>
</dbReference>
<gene>
    <name evidence="7" type="ORF">DFQ01_11132</name>
</gene>
<comment type="caution">
    <text evidence="7">The sequence shown here is derived from an EMBL/GenBank/DDBJ whole genome shotgun (WGS) entry which is preliminary data.</text>
</comment>
<reference evidence="7 8" key="1">
    <citation type="submission" date="2018-05" db="EMBL/GenBank/DDBJ databases">
        <title>Genomic Encyclopedia of Type Strains, Phase III (KMG-III): the genomes of soil and plant-associated and newly described type strains.</title>
        <authorList>
            <person name="Whitman W."/>
        </authorList>
    </citation>
    <scope>NUCLEOTIDE SEQUENCE [LARGE SCALE GENOMIC DNA]</scope>
    <source>
        <strain evidence="7 8">CECT 5696</strain>
    </source>
</reference>
<evidence type="ECO:0000256" key="3">
    <source>
        <dbReference type="ARBA" id="ARBA00022643"/>
    </source>
</evidence>
<dbReference type="GO" id="GO:0003959">
    <property type="term" value="F:NADPH dehydrogenase activity"/>
    <property type="evidence" value="ECO:0007669"/>
    <property type="project" value="InterPro"/>
</dbReference>
<dbReference type="GO" id="GO:0050661">
    <property type="term" value="F:NADP binding"/>
    <property type="evidence" value="ECO:0007669"/>
    <property type="project" value="InterPro"/>
</dbReference>
<protein>
    <submittedName>
        <fullName evidence="7">2,4-dienoyl-CoA reductase-like NADH-dependent reductase (Old Yellow Enzyme family)</fullName>
    </submittedName>
</protein>
<evidence type="ECO:0000256" key="1">
    <source>
        <dbReference type="ARBA" id="ARBA00001917"/>
    </source>
</evidence>
<dbReference type="Gene3D" id="3.20.20.70">
    <property type="entry name" value="Aldolase class I"/>
    <property type="match status" value="1"/>
</dbReference>
<keyword evidence="8" id="KW-1185">Reference proteome</keyword>
<evidence type="ECO:0000313" key="8">
    <source>
        <dbReference type="Proteomes" id="UP000246635"/>
    </source>
</evidence>
<dbReference type="GO" id="GO:0010181">
    <property type="term" value="F:FMN binding"/>
    <property type="evidence" value="ECO:0007669"/>
    <property type="project" value="InterPro"/>
</dbReference>
<dbReference type="AlphaFoldDB" id="A0A2V2YT56"/>
<name>A0A2V2YT56_9BACL</name>
<dbReference type="PANTHER" id="PTHR43303:SF4">
    <property type="entry name" value="NADPH DEHYDROGENASE C23G7.10C-RELATED"/>
    <property type="match status" value="1"/>
</dbReference>
<dbReference type="Proteomes" id="UP000246635">
    <property type="component" value="Unassembled WGS sequence"/>
</dbReference>
<accession>A0A2V2YT56</accession>
<feature type="domain" description="NADH:flavin oxidoreductase/NADH oxidase N-terminal" evidence="6">
    <location>
        <begin position="5"/>
        <end position="321"/>
    </location>
</feature>
<dbReference type="InterPro" id="IPR001155">
    <property type="entry name" value="OxRdtase_FMN_N"/>
</dbReference>
<dbReference type="OrthoDB" id="9772736at2"/>
<comment type="cofactor">
    <cofactor evidence="1">
        <name>FMN</name>
        <dbReference type="ChEBI" id="CHEBI:58210"/>
    </cofactor>
</comment>
<dbReference type="Pfam" id="PF00724">
    <property type="entry name" value="Oxidored_FMN"/>
    <property type="match status" value="1"/>
</dbReference>
<keyword evidence="3" id="KW-0288">FMN</keyword>
<dbReference type="EMBL" id="QGTQ01000011">
    <property type="protein sequence ID" value="PWW00887.1"/>
    <property type="molecule type" value="Genomic_DNA"/>
</dbReference>
<dbReference type="SUPFAM" id="SSF51395">
    <property type="entry name" value="FMN-linked oxidoreductases"/>
    <property type="match status" value="1"/>
</dbReference>
<dbReference type="PANTHER" id="PTHR43303">
    <property type="entry name" value="NADPH DEHYDROGENASE C23G7.10C-RELATED"/>
    <property type="match status" value="1"/>
</dbReference>
<proteinExistence type="predicted"/>
<evidence type="ECO:0000256" key="5">
    <source>
        <dbReference type="ARBA" id="ARBA00023002"/>
    </source>
</evidence>